<evidence type="ECO:0008006" key="3">
    <source>
        <dbReference type="Google" id="ProtNLM"/>
    </source>
</evidence>
<organism evidence="1 2">
    <name type="scientific">Oceanirhabdus seepicola</name>
    <dbReference type="NCBI Taxonomy" id="2828781"/>
    <lineage>
        <taxon>Bacteria</taxon>
        <taxon>Bacillati</taxon>
        <taxon>Bacillota</taxon>
        <taxon>Clostridia</taxon>
        <taxon>Eubacteriales</taxon>
        <taxon>Clostridiaceae</taxon>
        <taxon>Oceanirhabdus</taxon>
    </lineage>
</organism>
<comment type="caution">
    <text evidence="1">The sequence shown here is derived from an EMBL/GenBank/DDBJ whole genome shotgun (WGS) entry which is preliminary data.</text>
</comment>
<name>A0A9J6P3L2_9CLOT</name>
<dbReference type="AlphaFoldDB" id="A0A9J6P3L2"/>
<reference evidence="1" key="1">
    <citation type="journal article" date="2021" name="mSystems">
        <title>Bacteria and Archaea Synergistically Convert Glycine Betaine to Biogenic Methane in the Formosa Cold Seep of the South China Sea.</title>
        <authorList>
            <person name="Li L."/>
            <person name="Zhang W."/>
            <person name="Zhang S."/>
            <person name="Song L."/>
            <person name="Sun Q."/>
            <person name="Zhang H."/>
            <person name="Xiang H."/>
            <person name="Dong X."/>
        </authorList>
    </citation>
    <scope>NUCLEOTIDE SEQUENCE</scope>
    <source>
        <strain evidence="1">ZWT</strain>
    </source>
</reference>
<evidence type="ECO:0000313" key="1">
    <source>
        <dbReference type="EMBL" id="MCM1991255.1"/>
    </source>
</evidence>
<sequence length="396" mass="46249">MDRIFEKEIMEVLYKFQKGYTERNLENVDAYTEELFTKDADLRVMGTSPGEICLGFEETKELIEGDWKYWGDVSCDLNNPIIMNLNEDIALIALKGSVKIDFKFDSEKLESQKEFIFEQIDFENLDSSELKNKTVLLNWMLTQWGIGYSEKNEQFIPLRVTGLLKKHEGKWKFKQMKFSVSSLNVPDYLFDRSADDSKAKEQLKNFQQNCYGETAEIKGLLSTLQNHWNENDFNGTDMFNKIFDKDNSLLICPDGNIVTQKEEFIDKLNNMKGVWNEINLDTESSVINTENNTGWALTLGTVKTKISREKLLQSLLNESKNILESKGDVKQKHLTILRHISSVFMIENLGEDFEIPVRIETVFSKDNSWKIKYIQISYGYEWIYEHRTEKLNLWGK</sequence>
<dbReference type="RefSeq" id="WP_250860361.1">
    <property type="nucleotide sequence ID" value="NZ_JAGSOJ010000003.1"/>
</dbReference>
<accession>A0A9J6P3L2</accession>
<evidence type="ECO:0000313" key="2">
    <source>
        <dbReference type="Proteomes" id="UP001056429"/>
    </source>
</evidence>
<keyword evidence="2" id="KW-1185">Reference proteome</keyword>
<protein>
    <recommendedName>
        <fullName evidence="3">SnoaL-like domain-containing protein</fullName>
    </recommendedName>
</protein>
<dbReference type="EMBL" id="JAGSOJ010000003">
    <property type="protein sequence ID" value="MCM1991255.1"/>
    <property type="molecule type" value="Genomic_DNA"/>
</dbReference>
<gene>
    <name evidence="1" type="ORF">KDK92_16085</name>
</gene>
<reference evidence="1" key="2">
    <citation type="submission" date="2021-04" db="EMBL/GenBank/DDBJ databases">
        <authorList>
            <person name="Dong X."/>
        </authorList>
    </citation>
    <scope>NUCLEOTIDE SEQUENCE</scope>
    <source>
        <strain evidence="1">ZWT</strain>
    </source>
</reference>
<dbReference type="Proteomes" id="UP001056429">
    <property type="component" value="Unassembled WGS sequence"/>
</dbReference>
<proteinExistence type="predicted"/>